<dbReference type="Proteomes" id="UP001597541">
    <property type="component" value="Unassembled WGS sequence"/>
</dbReference>
<gene>
    <name evidence="1" type="ORF">ACFSUF_19575</name>
</gene>
<evidence type="ECO:0000313" key="1">
    <source>
        <dbReference type="EMBL" id="MFD2614615.1"/>
    </source>
</evidence>
<evidence type="ECO:0000313" key="2">
    <source>
        <dbReference type="Proteomes" id="UP001597541"/>
    </source>
</evidence>
<reference evidence="2" key="1">
    <citation type="journal article" date="2019" name="Int. J. Syst. Evol. Microbiol.">
        <title>The Global Catalogue of Microorganisms (GCM) 10K type strain sequencing project: providing services to taxonomists for standard genome sequencing and annotation.</title>
        <authorList>
            <consortium name="The Broad Institute Genomics Platform"/>
            <consortium name="The Broad Institute Genome Sequencing Center for Infectious Disease"/>
            <person name="Wu L."/>
            <person name="Ma J."/>
        </authorList>
    </citation>
    <scope>NUCLEOTIDE SEQUENCE [LARGE SCALE GENOMIC DNA]</scope>
    <source>
        <strain evidence="2">KCTC 3950</strain>
    </source>
</reference>
<protein>
    <submittedName>
        <fullName evidence="1">Uncharacterized protein</fullName>
    </submittedName>
</protein>
<dbReference type="EMBL" id="JBHUME010000013">
    <property type="protein sequence ID" value="MFD2614615.1"/>
    <property type="molecule type" value="Genomic_DNA"/>
</dbReference>
<sequence>MKINYSIWRPMPPVLEAQDRELHQKQLDALDRYDFGEALVLSQQQSALRESWYEQCLQEHQNSAGSTGEGVSAAS</sequence>
<organism evidence="1 2">
    <name type="scientific">Paenibacillus gansuensis</name>
    <dbReference type="NCBI Taxonomy" id="306542"/>
    <lineage>
        <taxon>Bacteria</taxon>
        <taxon>Bacillati</taxon>
        <taxon>Bacillota</taxon>
        <taxon>Bacilli</taxon>
        <taxon>Bacillales</taxon>
        <taxon>Paenibacillaceae</taxon>
        <taxon>Paenibacillus</taxon>
    </lineage>
</organism>
<keyword evidence="2" id="KW-1185">Reference proteome</keyword>
<proteinExistence type="predicted"/>
<dbReference type="RefSeq" id="WP_377605657.1">
    <property type="nucleotide sequence ID" value="NZ_JBHUME010000013.1"/>
</dbReference>
<accession>A0ABW5PJB2</accession>
<name>A0ABW5PJB2_9BACL</name>
<comment type="caution">
    <text evidence="1">The sequence shown here is derived from an EMBL/GenBank/DDBJ whole genome shotgun (WGS) entry which is preliminary data.</text>
</comment>